<dbReference type="KEGG" id="aey:CDG81_17820"/>
<dbReference type="RefSeq" id="WP_052428543.1">
    <property type="nucleotide sequence ID" value="NZ_CP022752.1"/>
</dbReference>
<dbReference type="EMBL" id="JPMV01000041">
    <property type="protein sequence ID" value="KGI79670.1"/>
    <property type="molecule type" value="Genomic_DNA"/>
</dbReference>
<dbReference type="Proteomes" id="UP000215043">
    <property type="component" value="Chromosome"/>
</dbReference>
<evidence type="ECO:0000313" key="3">
    <source>
        <dbReference type="EMBL" id="KGI79670.1"/>
    </source>
</evidence>
<evidence type="ECO:0000313" key="5">
    <source>
        <dbReference type="Proteomes" id="UP000215043"/>
    </source>
</evidence>
<evidence type="ECO:0000256" key="1">
    <source>
        <dbReference type="SAM" id="Phobius"/>
    </source>
</evidence>
<feature type="transmembrane region" description="Helical" evidence="1">
    <location>
        <begin position="209"/>
        <end position="228"/>
    </location>
</feature>
<feature type="transmembrane region" description="Helical" evidence="1">
    <location>
        <begin position="180"/>
        <end position="202"/>
    </location>
</feature>
<dbReference type="HOGENOM" id="CLU_069607_0_0_11"/>
<dbReference type="Proteomes" id="UP000029737">
    <property type="component" value="Unassembled WGS sequence"/>
</dbReference>
<keyword evidence="1" id="KW-1133">Transmembrane helix</keyword>
<evidence type="ECO:0000313" key="2">
    <source>
        <dbReference type="EMBL" id="ASU79812.1"/>
    </source>
</evidence>
<protein>
    <submittedName>
        <fullName evidence="3">Membrane protein</fullName>
    </submittedName>
</protein>
<dbReference type="GO" id="GO:0005886">
    <property type="term" value="C:plasma membrane"/>
    <property type="evidence" value="ECO:0007669"/>
    <property type="project" value="UniProtKB-SubCell"/>
</dbReference>
<dbReference type="OrthoDB" id="3217553at2"/>
<accession>A0A099D2W8</accession>
<gene>
    <name evidence="2" type="ORF">CDG81_17820</name>
    <name evidence="3" type="ORF">IL38_22255</name>
</gene>
<dbReference type="GO" id="GO:0140359">
    <property type="term" value="F:ABC-type transporter activity"/>
    <property type="evidence" value="ECO:0007669"/>
    <property type="project" value="InterPro"/>
</dbReference>
<dbReference type="Pfam" id="PF12679">
    <property type="entry name" value="ABC2_membrane_2"/>
    <property type="match status" value="1"/>
</dbReference>
<feature type="transmembrane region" description="Helical" evidence="1">
    <location>
        <begin position="40"/>
        <end position="62"/>
    </location>
</feature>
<proteinExistence type="predicted"/>
<name>A0A099D2W8_9ACTN</name>
<evidence type="ECO:0000313" key="4">
    <source>
        <dbReference type="Proteomes" id="UP000029737"/>
    </source>
</evidence>
<reference evidence="2 5" key="2">
    <citation type="submission" date="2017-08" db="EMBL/GenBank/DDBJ databases">
        <title>The complete genome sequence of moderately halophilic actinomycete Actinopolyspora erythraea YIM 90600, the producer of novel erythromycin, novel actinopolysporins A-C and tubercidin.</title>
        <authorList>
            <person name="Yin M."/>
            <person name="Tang S."/>
        </authorList>
    </citation>
    <scope>NUCLEOTIDE SEQUENCE [LARGE SCALE GENOMIC DNA]</scope>
    <source>
        <strain evidence="2 5">YIM 90600</strain>
    </source>
</reference>
<keyword evidence="1" id="KW-0472">Membrane</keyword>
<dbReference type="PANTHER" id="PTHR37305">
    <property type="entry name" value="INTEGRAL MEMBRANE PROTEIN-RELATED"/>
    <property type="match status" value="1"/>
</dbReference>
<reference evidence="3 4" key="1">
    <citation type="journal article" date="2014" name="PLoS ONE">
        <title>Identification and Characterization of a New Erythromycin Biosynthetic Gene Cluster in Actinopolyspora erythraea YIM90600, a Novel Erythronolide-Producing Halophilic Actinomycete Isolated from Salt Field.</title>
        <authorList>
            <person name="Chen D."/>
            <person name="Feng J."/>
            <person name="Huang L."/>
            <person name="Zhang Q."/>
            <person name="Wu J."/>
            <person name="Zhu X."/>
            <person name="Duan Y."/>
            <person name="Xu Z."/>
        </authorList>
    </citation>
    <scope>NUCLEOTIDE SEQUENCE [LARGE SCALE GENOMIC DNA]</scope>
    <source>
        <strain evidence="3 4">YIM90600</strain>
    </source>
</reference>
<feature type="transmembrane region" description="Helical" evidence="1">
    <location>
        <begin position="263"/>
        <end position="282"/>
    </location>
</feature>
<sequence>MTGTASRVELPSGIRQRRSAPFGRVVGSELGWVLRRPRNLLALLGLAALPVLIGTVITITGGPTGGSGLFAAVVGNGLVLPVLSLMLTQNLLLPLIIAMVAADGLAGEAANGTLRGLLLAPVGRVRLVVVKALGVLMMVLLAIGVVVLSGVLTGLLIVGGDGLVTLSGTTLPLGEALGRVALAAGWCAVQMAAVGAVALAISSATEHSLLVLIATVGALVVFGVLEAIPSLDWLKPVLITTDWYSISDVLSDPIRTTDLLSGLWRAGCYILLGFSAAVARMATKDT</sequence>
<dbReference type="AlphaFoldDB" id="A0A099D2W8"/>
<dbReference type="eggNOG" id="COG1277">
    <property type="taxonomic scope" value="Bacteria"/>
</dbReference>
<keyword evidence="4" id="KW-1185">Reference proteome</keyword>
<organism evidence="2 5">
    <name type="scientific">Actinopolyspora erythraea</name>
    <dbReference type="NCBI Taxonomy" id="414996"/>
    <lineage>
        <taxon>Bacteria</taxon>
        <taxon>Bacillati</taxon>
        <taxon>Actinomycetota</taxon>
        <taxon>Actinomycetes</taxon>
        <taxon>Actinopolysporales</taxon>
        <taxon>Actinopolysporaceae</taxon>
        <taxon>Actinopolyspora</taxon>
    </lineage>
</organism>
<feature type="transmembrane region" description="Helical" evidence="1">
    <location>
        <begin position="133"/>
        <end position="160"/>
    </location>
</feature>
<dbReference type="PANTHER" id="PTHR37305:SF1">
    <property type="entry name" value="MEMBRANE PROTEIN"/>
    <property type="match status" value="1"/>
</dbReference>
<keyword evidence="1" id="KW-0812">Transmembrane</keyword>
<dbReference type="EMBL" id="CP022752">
    <property type="protein sequence ID" value="ASU79812.1"/>
    <property type="molecule type" value="Genomic_DNA"/>
</dbReference>